<dbReference type="OrthoDB" id="7776290at2"/>
<name>A0A323UJ46_RHOPL</name>
<organism evidence="2 3">
    <name type="scientific">Rhodopseudomonas palustris</name>
    <dbReference type="NCBI Taxonomy" id="1076"/>
    <lineage>
        <taxon>Bacteria</taxon>
        <taxon>Pseudomonadati</taxon>
        <taxon>Pseudomonadota</taxon>
        <taxon>Alphaproteobacteria</taxon>
        <taxon>Hyphomicrobiales</taxon>
        <taxon>Nitrobacteraceae</taxon>
        <taxon>Rhodopseudomonas</taxon>
    </lineage>
</organism>
<evidence type="ECO:0000259" key="1">
    <source>
        <dbReference type="SMART" id="SM00760"/>
    </source>
</evidence>
<comment type="caution">
    <text evidence="2">The sequence shown here is derived from an EMBL/GenBank/DDBJ whole genome shotgun (WGS) entry which is preliminary data.</text>
</comment>
<dbReference type="GO" id="GO:0005886">
    <property type="term" value="C:plasma membrane"/>
    <property type="evidence" value="ECO:0007669"/>
    <property type="project" value="TreeGrafter"/>
</dbReference>
<dbReference type="SUPFAM" id="SSF48295">
    <property type="entry name" value="TrpR-like"/>
    <property type="match status" value="1"/>
</dbReference>
<proteinExistence type="predicted"/>
<reference evidence="2 3" key="1">
    <citation type="submission" date="2018-06" db="EMBL/GenBank/DDBJ databases">
        <title>Draft Whole-Genome Sequence of the purple photosynthetic bacterium Rhodospeudomonas palustris XCP.</title>
        <authorList>
            <person name="Rayyan A."/>
            <person name="Meyer T.E."/>
            <person name="Kyndt J.A."/>
        </authorList>
    </citation>
    <scope>NUCLEOTIDE SEQUENCE [LARGE SCALE GENOMIC DNA]</scope>
    <source>
        <strain evidence="2 3">XCP</strain>
    </source>
</reference>
<dbReference type="PANTHER" id="PTHR30050">
    <property type="entry name" value="CHROMOSOMAL REPLICATION INITIATOR PROTEIN DNAA"/>
    <property type="match status" value="1"/>
</dbReference>
<dbReference type="Gene3D" id="1.10.1750.10">
    <property type="match status" value="1"/>
</dbReference>
<dbReference type="RefSeq" id="WP_110785937.1">
    <property type="nucleotide sequence ID" value="NZ_QKQS01000013.1"/>
</dbReference>
<dbReference type="CDD" id="cd06571">
    <property type="entry name" value="Bac_DnaA_C"/>
    <property type="match status" value="1"/>
</dbReference>
<dbReference type="InterPro" id="IPR013159">
    <property type="entry name" value="DnaA_C"/>
</dbReference>
<evidence type="ECO:0000313" key="2">
    <source>
        <dbReference type="EMBL" id="PZA12439.1"/>
    </source>
</evidence>
<protein>
    <recommendedName>
        <fullName evidence="1">Chromosomal replication initiator DnaA C-terminal domain-containing protein</fullName>
    </recommendedName>
</protein>
<dbReference type="GO" id="GO:0005524">
    <property type="term" value="F:ATP binding"/>
    <property type="evidence" value="ECO:0007669"/>
    <property type="project" value="InterPro"/>
</dbReference>
<accession>A0A323UJ46</accession>
<dbReference type="Proteomes" id="UP000248134">
    <property type="component" value="Unassembled WGS sequence"/>
</dbReference>
<feature type="domain" description="Chromosomal replication initiator DnaA C-terminal" evidence="1">
    <location>
        <begin position="11"/>
        <end position="80"/>
    </location>
</feature>
<dbReference type="InterPro" id="IPR010921">
    <property type="entry name" value="Trp_repressor/repl_initiator"/>
</dbReference>
<dbReference type="EMBL" id="QKQS01000013">
    <property type="protein sequence ID" value="PZA12439.1"/>
    <property type="molecule type" value="Genomic_DNA"/>
</dbReference>
<dbReference type="GO" id="GO:0006275">
    <property type="term" value="P:regulation of DNA replication"/>
    <property type="evidence" value="ECO:0007669"/>
    <property type="project" value="InterPro"/>
</dbReference>
<dbReference type="SMART" id="SM00760">
    <property type="entry name" value="Bac_DnaA_C"/>
    <property type="match status" value="1"/>
</dbReference>
<sequence length="207" mass="22651">MSAPVAQRFVSVRLIIFAVAEAFGVSITELRSSRRTAATFRARAAACLLGRELTRASFPMVGRMLGDRDHSTIMKAVLRAEGMLRTDEDFAVRYAAAKRAIQIIANSKLAELIRDDDTAAVAARICEHPSQADRVSTLQIIAMAARLVTLEELAEDAFNMLASLDQMVDQPDRAALLRRDLHTRINAITESLGSLGYVTEPQGEAHV</sequence>
<gene>
    <name evidence="2" type="ORF">DNX69_10705</name>
</gene>
<dbReference type="GO" id="GO:0006270">
    <property type="term" value="P:DNA replication initiation"/>
    <property type="evidence" value="ECO:0007669"/>
    <property type="project" value="InterPro"/>
</dbReference>
<dbReference type="Pfam" id="PF08299">
    <property type="entry name" value="Bac_DnaA_C"/>
    <property type="match status" value="1"/>
</dbReference>
<dbReference type="GO" id="GO:0003688">
    <property type="term" value="F:DNA replication origin binding"/>
    <property type="evidence" value="ECO:0007669"/>
    <property type="project" value="TreeGrafter"/>
</dbReference>
<evidence type="ECO:0000313" key="3">
    <source>
        <dbReference type="Proteomes" id="UP000248134"/>
    </source>
</evidence>
<dbReference type="PANTHER" id="PTHR30050:SF2">
    <property type="entry name" value="CHROMOSOMAL REPLICATION INITIATOR PROTEIN DNAA"/>
    <property type="match status" value="1"/>
</dbReference>
<dbReference type="AlphaFoldDB" id="A0A323UJ46"/>